<protein>
    <submittedName>
        <fullName evidence="2">Predicted ATP-dependent carboligase, ATP-grasp superfamily</fullName>
    </submittedName>
</protein>
<dbReference type="Proteomes" id="UP000199542">
    <property type="component" value="Unassembled WGS sequence"/>
</dbReference>
<organism evidence="2 3">
    <name type="scientific">Rhizobium mongolense subsp. loessense</name>
    <dbReference type="NCBI Taxonomy" id="158890"/>
    <lineage>
        <taxon>Bacteria</taxon>
        <taxon>Pseudomonadati</taxon>
        <taxon>Pseudomonadota</taxon>
        <taxon>Alphaproteobacteria</taxon>
        <taxon>Hyphomicrobiales</taxon>
        <taxon>Rhizobiaceae</taxon>
        <taxon>Rhizobium/Agrobacterium group</taxon>
        <taxon>Rhizobium</taxon>
    </lineage>
</organism>
<gene>
    <name evidence="2" type="ORF">SAMN02927900_04959</name>
</gene>
<dbReference type="PIRSF" id="PIRSF016817">
    <property type="entry name" value="UCP016817_carboligase"/>
    <property type="match status" value="1"/>
</dbReference>
<keyword evidence="2" id="KW-0436">Ligase</keyword>
<dbReference type="InterPro" id="IPR003806">
    <property type="entry name" value="ATP-grasp_PylC-type"/>
</dbReference>
<evidence type="ECO:0000259" key="1">
    <source>
        <dbReference type="Pfam" id="PF02655"/>
    </source>
</evidence>
<name>A0A1G4TCP8_9HYPH</name>
<dbReference type="EMBL" id="FMTM01000009">
    <property type="protein sequence ID" value="SCW79180.1"/>
    <property type="molecule type" value="Genomic_DNA"/>
</dbReference>
<dbReference type="AlphaFoldDB" id="A0A1G4TCP8"/>
<dbReference type="GO" id="GO:0005524">
    <property type="term" value="F:ATP binding"/>
    <property type="evidence" value="ECO:0007669"/>
    <property type="project" value="InterPro"/>
</dbReference>
<dbReference type="SUPFAM" id="SSF56059">
    <property type="entry name" value="Glutathione synthetase ATP-binding domain-like"/>
    <property type="match status" value="1"/>
</dbReference>
<sequence length="379" mass="40925">MLLPLPAASKNSPAILIAAISGRSLAAAARRAGYRPLVADLFCDCDTVALSERTARLSGSISEGIDREKIIGILSRLMDDEDPAALVYGSGFERQPDVIDALARVFPLAGNSADTVRAIKDPANLSQLCRSLGIPHPAIQFSSPEKPEGWLTKLGGGAGGSHVRPVATMPAEPGYYYQQRMSGRSISALFLAQNGAARIIGVSRQWSSPSPTSPFRYGGAVRLMRFDRQKKMQIGCWLDKLTRHCSLVGLCSADFIDGPEGLHLIEINPRPGATLDIFDADDAPLLIEHLRAVRGERFDVPVYRGAAAAAIAYTSRSISCFPDVKWPHLTADHQRPGSALNPGDPVCTVLAHARSACAAERAVKRRVNQVAQHWKEEFQ</sequence>
<dbReference type="Pfam" id="PF02655">
    <property type="entry name" value="ATP-grasp_3"/>
    <property type="match status" value="1"/>
</dbReference>
<dbReference type="InterPro" id="IPR016677">
    <property type="entry name" value="UCP016817_carboligase"/>
</dbReference>
<evidence type="ECO:0000313" key="2">
    <source>
        <dbReference type="EMBL" id="SCW79180.1"/>
    </source>
</evidence>
<feature type="domain" description="ATP-grasp fold PylC-type" evidence="1">
    <location>
        <begin position="133"/>
        <end position="274"/>
    </location>
</feature>
<dbReference type="Gene3D" id="3.30.470.20">
    <property type="entry name" value="ATP-grasp fold, B domain"/>
    <property type="match status" value="1"/>
</dbReference>
<dbReference type="GO" id="GO:0016874">
    <property type="term" value="F:ligase activity"/>
    <property type="evidence" value="ECO:0007669"/>
    <property type="project" value="UniProtKB-KW"/>
</dbReference>
<reference evidence="2 3" key="1">
    <citation type="submission" date="2016-10" db="EMBL/GenBank/DDBJ databases">
        <authorList>
            <person name="de Groot N.N."/>
        </authorList>
    </citation>
    <scope>NUCLEOTIDE SEQUENCE [LARGE SCALE GENOMIC DNA]</scope>
    <source>
        <strain evidence="2 3">CGMCC 1.3401</strain>
    </source>
</reference>
<dbReference type="GO" id="GO:0046872">
    <property type="term" value="F:metal ion binding"/>
    <property type="evidence" value="ECO:0007669"/>
    <property type="project" value="InterPro"/>
</dbReference>
<accession>A0A1G4TCP8</accession>
<evidence type="ECO:0000313" key="3">
    <source>
        <dbReference type="Proteomes" id="UP000199542"/>
    </source>
</evidence>
<proteinExistence type="predicted"/>